<accession>A0A379FYS0</accession>
<dbReference type="AlphaFoldDB" id="A0A379FYS0"/>
<evidence type="ECO:0000313" key="2">
    <source>
        <dbReference type="EMBL" id="SUC33811.1"/>
    </source>
</evidence>
<sequence length="72" mass="8237">MRSFSHKKGKGKDRFLSALVFYRYIACWFNLSINVAVIKIKMNNEKGRGRMSLADKTVPGLLFLCPLLKVES</sequence>
<evidence type="ECO:0000313" key="3">
    <source>
        <dbReference type="Proteomes" id="UP000255129"/>
    </source>
</evidence>
<evidence type="ECO:0000256" key="1">
    <source>
        <dbReference type="SAM" id="Phobius"/>
    </source>
</evidence>
<protein>
    <submittedName>
        <fullName evidence="2">Uncharacterized protein</fullName>
    </submittedName>
</protein>
<keyword evidence="1" id="KW-0472">Membrane</keyword>
<proteinExistence type="predicted"/>
<keyword evidence="1" id="KW-0812">Transmembrane</keyword>
<gene>
    <name evidence="2" type="ORF">NCTC12026_00132</name>
</gene>
<keyword evidence="1" id="KW-1133">Transmembrane helix</keyword>
<dbReference type="Proteomes" id="UP000255129">
    <property type="component" value="Unassembled WGS sequence"/>
</dbReference>
<reference evidence="2 3" key="1">
    <citation type="submission" date="2018-06" db="EMBL/GenBank/DDBJ databases">
        <authorList>
            <consortium name="Pathogen Informatics"/>
            <person name="Doyle S."/>
        </authorList>
    </citation>
    <scope>NUCLEOTIDE SEQUENCE [LARGE SCALE GENOMIC DNA]</scope>
    <source>
        <strain evidence="2 3">NCTC12026</strain>
    </source>
</reference>
<feature type="transmembrane region" description="Helical" evidence="1">
    <location>
        <begin position="20"/>
        <end position="40"/>
    </location>
</feature>
<name>A0A379FYS0_9GAMM</name>
<dbReference type="EMBL" id="UGUA01000001">
    <property type="protein sequence ID" value="SUC33811.1"/>
    <property type="molecule type" value="Genomic_DNA"/>
</dbReference>
<organism evidence="2 3">
    <name type="scientific">Providencia rustigianii</name>
    <dbReference type="NCBI Taxonomy" id="158850"/>
    <lineage>
        <taxon>Bacteria</taxon>
        <taxon>Pseudomonadati</taxon>
        <taxon>Pseudomonadota</taxon>
        <taxon>Gammaproteobacteria</taxon>
        <taxon>Enterobacterales</taxon>
        <taxon>Morganellaceae</taxon>
        <taxon>Providencia</taxon>
    </lineage>
</organism>